<comment type="function">
    <text evidence="8">Major component of the acid-resistance (AR) system allowing enteric pathogens to survive the acidic environment in the stomach. Exchanges extracellular arginine for its intracellular decarboxylation product agmatine (Agm) thereby expelling intracellular protons. Probably undergoes several conformational states in order to translocate the substrate across the membrane; keeps the substrate accessible to only 1 side of the membrane at a time by opening and closing 3 membrane-internal gates.</text>
</comment>
<feature type="transmembrane region" description="Helical" evidence="9">
    <location>
        <begin position="328"/>
        <end position="350"/>
    </location>
</feature>
<evidence type="ECO:0000256" key="8">
    <source>
        <dbReference type="ARBA" id="ARBA00045636"/>
    </source>
</evidence>
<keyword evidence="11" id="KW-1185">Reference proteome</keyword>
<feature type="transmembrane region" description="Helical" evidence="9">
    <location>
        <begin position="272"/>
        <end position="297"/>
    </location>
</feature>
<reference evidence="10 11" key="1">
    <citation type="submission" date="2017-09" db="EMBL/GenBank/DDBJ databases">
        <title>Sphingomonas adhaesiva DSM 7418, whole genome shotgun sequence.</title>
        <authorList>
            <person name="Feng G."/>
            <person name="Zhu H."/>
        </authorList>
    </citation>
    <scope>NUCLEOTIDE SEQUENCE [LARGE SCALE GENOMIC DNA]</scope>
    <source>
        <strain evidence="10 11">DSM 7418</strain>
    </source>
</reference>
<evidence type="ECO:0000256" key="9">
    <source>
        <dbReference type="SAM" id="Phobius"/>
    </source>
</evidence>
<comment type="caution">
    <text evidence="10">The sequence shown here is derived from an EMBL/GenBank/DDBJ whole genome shotgun (WGS) entry which is preliminary data.</text>
</comment>
<dbReference type="Proteomes" id="UP000218323">
    <property type="component" value="Unassembled WGS sequence"/>
</dbReference>
<evidence type="ECO:0000256" key="4">
    <source>
        <dbReference type="ARBA" id="ARBA00022475"/>
    </source>
</evidence>
<keyword evidence="6 9" id="KW-1133">Transmembrane helix</keyword>
<feature type="transmembrane region" description="Helical" evidence="9">
    <location>
        <begin position="229"/>
        <end position="252"/>
    </location>
</feature>
<keyword evidence="5 9" id="KW-0812">Transmembrane</keyword>
<feature type="transmembrane region" description="Helical" evidence="9">
    <location>
        <begin position="47"/>
        <end position="67"/>
    </location>
</feature>
<dbReference type="InterPro" id="IPR050367">
    <property type="entry name" value="APC_superfamily"/>
</dbReference>
<gene>
    <name evidence="10" type="ORF">COA07_16035</name>
</gene>
<dbReference type="RefSeq" id="WP_064312610.1">
    <property type="nucleotide sequence ID" value="NZ_NWVC01000011.1"/>
</dbReference>
<dbReference type="GO" id="GO:0022857">
    <property type="term" value="F:transmembrane transporter activity"/>
    <property type="evidence" value="ECO:0007669"/>
    <property type="project" value="InterPro"/>
</dbReference>
<keyword evidence="4" id="KW-1003">Cell membrane</keyword>
<dbReference type="Gene3D" id="1.20.1740.10">
    <property type="entry name" value="Amino acid/polyamine transporter I"/>
    <property type="match status" value="1"/>
</dbReference>
<evidence type="ECO:0000256" key="1">
    <source>
        <dbReference type="ARBA" id="ARBA00004651"/>
    </source>
</evidence>
<feature type="transmembrane region" description="Helical" evidence="9">
    <location>
        <begin position="20"/>
        <end position="41"/>
    </location>
</feature>
<evidence type="ECO:0000256" key="6">
    <source>
        <dbReference type="ARBA" id="ARBA00022989"/>
    </source>
</evidence>
<evidence type="ECO:0000256" key="5">
    <source>
        <dbReference type="ARBA" id="ARBA00022692"/>
    </source>
</evidence>
<protein>
    <recommendedName>
        <fullName evidence="3">Arginine/agmatine antiporter</fullName>
    </recommendedName>
</protein>
<evidence type="ECO:0000256" key="2">
    <source>
        <dbReference type="ARBA" id="ARBA00008220"/>
    </source>
</evidence>
<dbReference type="Pfam" id="PF13520">
    <property type="entry name" value="AA_permease_2"/>
    <property type="match status" value="1"/>
</dbReference>
<keyword evidence="7 9" id="KW-0472">Membrane</keyword>
<proteinExistence type="inferred from homology"/>
<name>A0A2A4I611_9SPHN</name>
<evidence type="ECO:0000313" key="10">
    <source>
        <dbReference type="EMBL" id="PCG13212.1"/>
    </source>
</evidence>
<dbReference type="PIRSF" id="PIRSF006060">
    <property type="entry name" value="AA_transporter"/>
    <property type="match status" value="1"/>
</dbReference>
<dbReference type="GO" id="GO:0005886">
    <property type="term" value="C:plasma membrane"/>
    <property type="evidence" value="ECO:0007669"/>
    <property type="project" value="UniProtKB-SubCell"/>
</dbReference>
<dbReference type="AlphaFoldDB" id="A0A2A4I611"/>
<evidence type="ECO:0000313" key="11">
    <source>
        <dbReference type="Proteomes" id="UP000218323"/>
    </source>
</evidence>
<feature type="transmembrane region" description="Helical" evidence="9">
    <location>
        <begin position="407"/>
        <end position="426"/>
    </location>
</feature>
<dbReference type="PANTHER" id="PTHR42770">
    <property type="entry name" value="AMINO ACID TRANSPORTER-RELATED"/>
    <property type="match status" value="1"/>
</dbReference>
<dbReference type="EMBL" id="NWVC01000011">
    <property type="protein sequence ID" value="PCG13212.1"/>
    <property type="molecule type" value="Genomic_DNA"/>
</dbReference>
<accession>A0A2A4I611</accession>
<feature type="transmembrane region" description="Helical" evidence="9">
    <location>
        <begin position="131"/>
        <end position="149"/>
    </location>
</feature>
<comment type="similarity">
    <text evidence="2">Belongs to the amino acid-polyamine-organocation (APC) superfamily. Basic amino acid/polyamine antiporter (APA) (TC 2.A.3.2) family.</text>
</comment>
<feature type="transmembrane region" description="Helical" evidence="9">
    <location>
        <begin position="156"/>
        <end position="179"/>
    </location>
</feature>
<comment type="subcellular location">
    <subcellularLocation>
        <location evidence="1">Cell membrane</location>
        <topology evidence="1">Multi-pass membrane protein</topology>
    </subcellularLocation>
</comment>
<feature type="transmembrane region" description="Helical" evidence="9">
    <location>
        <begin position="97"/>
        <end position="119"/>
    </location>
</feature>
<sequence length="431" mass="44729">MTAKSASDALLRREIGRVGVAAIAMNGVVGSGIFALPAVAIAQAGYFSPWLFLLCGVLILSVALSLARAASFFDVTGGPIVYTTHAFGRFVGFHTGLLIYVSRVAAIAASANLIVSYAVPLSSALESGFPRAIAIAAYITAATLLNAMGVRAGMTVLYLISILKLAPLLLLIVIGFPAIEWARVVDSGLIAPTQLGQSMLVLMYAFIGFEFSLIAAGETRNAKATVPRALIGTVIAIALCYALIQLVAVSVGPDLGNSASPLVELARRLTGATGAIALSLGAIFSIGGGSLTSLLTAPRLTFALARDGTLPAWFGIVNERTRTPANSILFCGALSLALAVGQQFVWLVLLSTSVRLMTYALCIAALPKIETSLPKEPGQFALPGGLVIPACGFLLTIWLLSHSSMESFAIMGVVVALGSIVYRASIRRSST</sequence>
<evidence type="ECO:0000256" key="7">
    <source>
        <dbReference type="ARBA" id="ARBA00023136"/>
    </source>
</evidence>
<evidence type="ECO:0000256" key="3">
    <source>
        <dbReference type="ARBA" id="ARBA00021069"/>
    </source>
</evidence>
<feature type="transmembrane region" description="Helical" evidence="9">
    <location>
        <begin position="199"/>
        <end position="217"/>
    </location>
</feature>
<dbReference type="PANTHER" id="PTHR42770:SF18">
    <property type="entry name" value="ARGININE_AGMATINE ANTIPORTER"/>
    <property type="match status" value="1"/>
</dbReference>
<organism evidence="10 11">
    <name type="scientific">Sphingomonas adhaesiva</name>
    <dbReference type="NCBI Taxonomy" id="28212"/>
    <lineage>
        <taxon>Bacteria</taxon>
        <taxon>Pseudomonadati</taxon>
        <taxon>Pseudomonadota</taxon>
        <taxon>Alphaproteobacteria</taxon>
        <taxon>Sphingomonadales</taxon>
        <taxon>Sphingomonadaceae</taxon>
        <taxon>Sphingomonas</taxon>
    </lineage>
</organism>
<feature type="transmembrane region" description="Helical" evidence="9">
    <location>
        <begin position="380"/>
        <end position="401"/>
    </location>
</feature>
<dbReference type="InterPro" id="IPR002293">
    <property type="entry name" value="AA/rel_permease1"/>
</dbReference>